<gene>
    <name evidence="8" type="primary">hemF</name>
    <name evidence="8" type="ORF">DI628_05760</name>
</gene>
<evidence type="ECO:0000313" key="8">
    <source>
        <dbReference type="EMBL" id="TKW60418.1"/>
    </source>
</evidence>
<dbReference type="InterPro" id="IPR036406">
    <property type="entry name" value="Coprogen_oxidase_aer_sf"/>
</dbReference>
<proteinExistence type="inferred from homology"/>
<reference evidence="8 9" key="1">
    <citation type="journal article" date="2017" name="Nat. Commun.">
        <title>In situ click chemistry generation of cyclooxygenase-2 inhibitors.</title>
        <authorList>
            <person name="Bhardwaj A."/>
            <person name="Kaur J."/>
            <person name="Wuest M."/>
            <person name="Wuest F."/>
        </authorList>
    </citation>
    <scope>NUCLEOTIDE SEQUENCE [LARGE SCALE GENOMIC DNA]</scope>
    <source>
        <strain evidence="8">S2_018_000_R2_106</strain>
    </source>
</reference>
<dbReference type="PANTHER" id="PTHR10755:SF0">
    <property type="entry name" value="OXYGEN-DEPENDENT COPROPORPHYRINOGEN-III OXIDASE, MITOCHONDRIAL"/>
    <property type="match status" value="1"/>
</dbReference>
<evidence type="ECO:0000256" key="4">
    <source>
        <dbReference type="ARBA" id="ARBA00012869"/>
    </source>
</evidence>
<dbReference type="EMBL" id="VAFM01000002">
    <property type="protein sequence ID" value="TKW60418.1"/>
    <property type="molecule type" value="Genomic_DNA"/>
</dbReference>
<dbReference type="PROSITE" id="PS01021">
    <property type="entry name" value="COPROGEN_OXIDASE"/>
    <property type="match status" value="1"/>
</dbReference>
<evidence type="ECO:0000313" key="9">
    <source>
        <dbReference type="Proteomes" id="UP000320948"/>
    </source>
</evidence>
<name>A0A6N4QXX7_BLAVI</name>
<dbReference type="SUPFAM" id="SSF102886">
    <property type="entry name" value="Coproporphyrinogen III oxidase"/>
    <property type="match status" value="1"/>
</dbReference>
<keyword evidence="5 8" id="KW-0560">Oxidoreductase</keyword>
<dbReference type="PRINTS" id="PR00073">
    <property type="entry name" value="COPRGNOXDASE"/>
</dbReference>
<evidence type="ECO:0000256" key="7">
    <source>
        <dbReference type="ARBA" id="ARBA00023244"/>
    </source>
</evidence>
<keyword evidence="7" id="KW-0627">Porphyrin biosynthesis</keyword>
<evidence type="ECO:0000256" key="6">
    <source>
        <dbReference type="ARBA" id="ARBA00023133"/>
    </source>
</evidence>
<dbReference type="EC" id="1.3.3.3" evidence="4"/>
<sequence length="275" mass="30938">MTSPSPLAHQAEAYFRDLQKKIIAAFQSYEGHNTFDVQNWEKGPESRLQGGGTTALIRGEVFEKMGVNFSCVHGIFPEPFRKEIPGAVESEGHFWASGVSLVCHPANPHVPGVHFNIRRIETSKGWFGGGADLTPALPYAEDTDHFHTTLKTACDSYDPEAYARFKTWCDEYFFIPHRNEARGVGGVFFDYLENDPEGTFAFIKHIGESFLPSYLPLVDKRHQTAFTEAQRHTQLVKRGRYAEFNLMYDRGTRFGLQSGGNVDAILMSLPPQAAW</sequence>
<organism evidence="8 9">
    <name type="scientific">Blastochloris viridis</name>
    <name type="common">Rhodopseudomonas viridis</name>
    <dbReference type="NCBI Taxonomy" id="1079"/>
    <lineage>
        <taxon>Bacteria</taxon>
        <taxon>Pseudomonadati</taxon>
        <taxon>Pseudomonadota</taxon>
        <taxon>Alphaproteobacteria</taxon>
        <taxon>Hyphomicrobiales</taxon>
        <taxon>Blastochloridaceae</taxon>
        <taxon>Blastochloris</taxon>
    </lineage>
</organism>
<dbReference type="AlphaFoldDB" id="A0A6N4QXX7"/>
<dbReference type="Proteomes" id="UP000320948">
    <property type="component" value="Unassembled WGS sequence"/>
</dbReference>
<dbReference type="Pfam" id="PF01218">
    <property type="entry name" value="Coprogen_oxidas"/>
    <property type="match status" value="1"/>
</dbReference>
<dbReference type="GO" id="GO:0006782">
    <property type="term" value="P:protoporphyrinogen IX biosynthetic process"/>
    <property type="evidence" value="ECO:0007669"/>
    <property type="project" value="TreeGrafter"/>
</dbReference>
<protein>
    <recommendedName>
        <fullName evidence="4">coproporphyrinogen oxidase</fullName>
        <ecNumber evidence="4">1.3.3.3</ecNumber>
    </recommendedName>
</protein>
<dbReference type="PANTHER" id="PTHR10755">
    <property type="entry name" value="COPROPORPHYRINOGEN III OXIDASE, MITOCHONDRIAL"/>
    <property type="match status" value="1"/>
</dbReference>
<evidence type="ECO:0000256" key="5">
    <source>
        <dbReference type="ARBA" id="ARBA00023002"/>
    </source>
</evidence>
<dbReference type="PIRSF" id="PIRSF000166">
    <property type="entry name" value="Coproporphyri_ox"/>
    <property type="match status" value="1"/>
</dbReference>
<evidence type="ECO:0000256" key="2">
    <source>
        <dbReference type="ARBA" id="ARBA00010644"/>
    </source>
</evidence>
<dbReference type="GO" id="GO:0005737">
    <property type="term" value="C:cytoplasm"/>
    <property type="evidence" value="ECO:0007669"/>
    <property type="project" value="TreeGrafter"/>
</dbReference>
<comment type="pathway">
    <text evidence="1">Porphyrin-containing compound metabolism; protoporphyrin-IX biosynthesis; protoporphyrinogen-IX from coproporphyrinogen-III (O2 route): step 1/1.</text>
</comment>
<comment type="similarity">
    <text evidence="2">Belongs to the aerobic coproporphyrinogen-III oxidase family.</text>
</comment>
<comment type="caution">
    <text evidence="8">The sequence shown here is derived from an EMBL/GenBank/DDBJ whole genome shotgun (WGS) entry which is preliminary data.</text>
</comment>
<accession>A0A6N4QXX7</accession>
<dbReference type="Gene3D" id="3.40.1500.10">
    <property type="entry name" value="Coproporphyrinogen III oxidase, aerobic"/>
    <property type="match status" value="1"/>
</dbReference>
<evidence type="ECO:0000256" key="1">
    <source>
        <dbReference type="ARBA" id="ARBA00005168"/>
    </source>
</evidence>
<comment type="subunit">
    <text evidence="3">Homodimer.</text>
</comment>
<dbReference type="InterPro" id="IPR001260">
    <property type="entry name" value="Coprogen_oxidase_aer"/>
</dbReference>
<dbReference type="NCBIfam" id="NF003727">
    <property type="entry name" value="PRK05330.1"/>
    <property type="match status" value="1"/>
</dbReference>
<evidence type="ECO:0000256" key="3">
    <source>
        <dbReference type="ARBA" id="ARBA00011738"/>
    </source>
</evidence>
<dbReference type="GO" id="GO:0004109">
    <property type="term" value="F:coproporphyrinogen oxidase activity"/>
    <property type="evidence" value="ECO:0007669"/>
    <property type="project" value="UniProtKB-EC"/>
</dbReference>
<keyword evidence="6" id="KW-0350">Heme biosynthesis</keyword>
<dbReference type="InterPro" id="IPR018375">
    <property type="entry name" value="Coprogen_oxidase_CS"/>
</dbReference>